<evidence type="ECO:0000259" key="2">
    <source>
        <dbReference type="PROSITE" id="PS51819"/>
    </source>
</evidence>
<evidence type="ECO:0000256" key="1">
    <source>
        <dbReference type="SAM" id="MobiDB-lite"/>
    </source>
</evidence>
<sequence length="149" mass="16309">MRHHRPPPPPREFATGETRPRASCRDHLGIQVTDVEASLAFYLRTFGPIGMREAVRIPHDGSLVVGLAGPDGVPDFWLSPSVGGETREAHVAFRAADRQSVDAVHAAAVAASTEVLHAPREWPEYHPGYYAVFLRDPDGHNVEAVHHGQ</sequence>
<dbReference type="Gene3D" id="3.10.180.10">
    <property type="entry name" value="2,3-Dihydroxybiphenyl 1,2-Dioxygenase, domain 1"/>
    <property type="match status" value="1"/>
</dbReference>
<name>A0ABV8KHB1_9ACTN</name>
<feature type="region of interest" description="Disordered" evidence="1">
    <location>
        <begin position="1"/>
        <end position="21"/>
    </location>
</feature>
<comment type="caution">
    <text evidence="3">The sequence shown here is derived from an EMBL/GenBank/DDBJ whole genome shotgun (WGS) entry which is preliminary data.</text>
</comment>
<protein>
    <submittedName>
        <fullName evidence="3">VOC family protein</fullName>
    </submittedName>
</protein>
<dbReference type="EMBL" id="JBHSBN010000002">
    <property type="protein sequence ID" value="MFC4105391.1"/>
    <property type="molecule type" value="Genomic_DNA"/>
</dbReference>
<organism evidence="3 4">
    <name type="scientific">Micromonospora zhanjiangensis</name>
    <dbReference type="NCBI Taxonomy" id="1522057"/>
    <lineage>
        <taxon>Bacteria</taxon>
        <taxon>Bacillati</taxon>
        <taxon>Actinomycetota</taxon>
        <taxon>Actinomycetes</taxon>
        <taxon>Micromonosporales</taxon>
        <taxon>Micromonosporaceae</taxon>
        <taxon>Micromonospora</taxon>
    </lineage>
</organism>
<keyword evidence="4" id="KW-1185">Reference proteome</keyword>
<accession>A0ABV8KHB1</accession>
<evidence type="ECO:0000313" key="3">
    <source>
        <dbReference type="EMBL" id="MFC4105391.1"/>
    </source>
</evidence>
<dbReference type="RefSeq" id="WP_377542431.1">
    <property type="nucleotide sequence ID" value="NZ_JBHSBN010000002.1"/>
</dbReference>
<dbReference type="PANTHER" id="PTHR35006:SF2">
    <property type="entry name" value="GLYOXALASE FAMILY PROTEIN (AFU_ORTHOLOGUE AFUA_5G14830)"/>
    <property type="match status" value="1"/>
</dbReference>
<dbReference type="Pfam" id="PF00903">
    <property type="entry name" value="Glyoxalase"/>
    <property type="match status" value="1"/>
</dbReference>
<gene>
    <name evidence="3" type="ORF">ACFOX0_05480</name>
</gene>
<dbReference type="PROSITE" id="PS51819">
    <property type="entry name" value="VOC"/>
    <property type="match status" value="1"/>
</dbReference>
<dbReference type="SUPFAM" id="SSF54593">
    <property type="entry name" value="Glyoxalase/Bleomycin resistance protein/Dihydroxybiphenyl dioxygenase"/>
    <property type="match status" value="1"/>
</dbReference>
<dbReference type="InterPro" id="IPR029068">
    <property type="entry name" value="Glyas_Bleomycin-R_OHBP_Dase"/>
</dbReference>
<reference evidence="4" key="1">
    <citation type="journal article" date="2019" name="Int. J. Syst. Evol. Microbiol.">
        <title>The Global Catalogue of Microorganisms (GCM) 10K type strain sequencing project: providing services to taxonomists for standard genome sequencing and annotation.</title>
        <authorList>
            <consortium name="The Broad Institute Genomics Platform"/>
            <consortium name="The Broad Institute Genome Sequencing Center for Infectious Disease"/>
            <person name="Wu L."/>
            <person name="Ma J."/>
        </authorList>
    </citation>
    <scope>NUCLEOTIDE SEQUENCE [LARGE SCALE GENOMIC DNA]</scope>
    <source>
        <strain evidence="4">2902at01</strain>
    </source>
</reference>
<dbReference type="Proteomes" id="UP001595868">
    <property type="component" value="Unassembled WGS sequence"/>
</dbReference>
<proteinExistence type="predicted"/>
<dbReference type="InterPro" id="IPR004360">
    <property type="entry name" value="Glyas_Fos-R_dOase_dom"/>
</dbReference>
<feature type="domain" description="VOC" evidence="2">
    <location>
        <begin position="24"/>
        <end position="147"/>
    </location>
</feature>
<evidence type="ECO:0000313" key="4">
    <source>
        <dbReference type="Proteomes" id="UP001595868"/>
    </source>
</evidence>
<dbReference type="InterPro" id="IPR037523">
    <property type="entry name" value="VOC_core"/>
</dbReference>
<dbReference type="PANTHER" id="PTHR35006">
    <property type="entry name" value="GLYOXALASE FAMILY PROTEIN (AFU_ORTHOLOGUE AFUA_5G14830)"/>
    <property type="match status" value="1"/>
</dbReference>